<accession>A0A9N8VU01</accession>
<proteinExistence type="predicted"/>
<organism evidence="1 2">
    <name type="scientific">Ambispora gerdemannii</name>
    <dbReference type="NCBI Taxonomy" id="144530"/>
    <lineage>
        <taxon>Eukaryota</taxon>
        <taxon>Fungi</taxon>
        <taxon>Fungi incertae sedis</taxon>
        <taxon>Mucoromycota</taxon>
        <taxon>Glomeromycotina</taxon>
        <taxon>Glomeromycetes</taxon>
        <taxon>Archaeosporales</taxon>
        <taxon>Ambisporaceae</taxon>
        <taxon>Ambispora</taxon>
    </lineage>
</organism>
<dbReference type="Proteomes" id="UP000789831">
    <property type="component" value="Unassembled WGS sequence"/>
</dbReference>
<comment type="caution">
    <text evidence="1">The sequence shown here is derived from an EMBL/GenBank/DDBJ whole genome shotgun (WGS) entry which is preliminary data.</text>
</comment>
<name>A0A9N8VU01_9GLOM</name>
<dbReference type="AlphaFoldDB" id="A0A9N8VU01"/>
<keyword evidence="2" id="KW-1185">Reference proteome</keyword>
<dbReference type="EMBL" id="CAJVPL010000183">
    <property type="protein sequence ID" value="CAG8461325.1"/>
    <property type="molecule type" value="Genomic_DNA"/>
</dbReference>
<protein>
    <submittedName>
        <fullName evidence="1">10170_t:CDS:1</fullName>
    </submittedName>
</protein>
<reference evidence="1" key="1">
    <citation type="submission" date="2021-06" db="EMBL/GenBank/DDBJ databases">
        <authorList>
            <person name="Kallberg Y."/>
            <person name="Tangrot J."/>
            <person name="Rosling A."/>
        </authorList>
    </citation>
    <scope>NUCLEOTIDE SEQUENCE</scope>
    <source>
        <strain evidence="1">MT106</strain>
    </source>
</reference>
<evidence type="ECO:0000313" key="1">
    <source>
        <dbReference type="EMBL" id="CAG8461325.1"/>
    </source>
</evidence>
<sequence>MVLNFPVLEIFASGKNLLLCIPFLSPSECPYRCAESLVGVKQEQSPQLPIDIHHHYHPLNSSLLFYISFYGVVTELKKSSLLEFYYHQILCIFAVPACEWIPLSPFVGKLT</sequence>
<evidence type="ECO:0000313" key="2">
    <source>
        <dbReference type="Proteomes" id="UP000789831"/>
    </source>
</evidence>
<gene>
    <name evidence="1" type="ORF">AGERDE_LOCUS2267</name>
</gene>